<feature type="signal peptide" evidence="3">
    <location>
        <begin position="1"/>
        <end position="18"/>
    </location>
</feature>
<dbReference type="Proteomes" id="UP000694843">
    <property type="component" value="Unplaced"/>
</dbReference>
<dbReference type="OrthoDB" id="429145at2759"/>
<dbReference type="PANTHER" id="PTHR18952:SF208">
    <property type="entry name" value="CARBONIC ANHYDRASE XA-RELATED"/>
    <property type="match status" value="1"/>
</dbReference>
<evidence type="ECO:0000256" key="3">
    <source>
        <dbReference type="SAM" id="SignalP"/>
    </source>
</evidence>
<dbReference type="InterPro" id="IPR001148">
    <property type="entry name" value="CA_dom"/>
</dbReference>
<evidence type="ECO:0000313" key="6">
    <source>
        <dbReference type="RefSeq" id="XP_018026091.2"/>
    </source>
</evidence>
<dbReference type="Gene3D" id="3.10.200.10">
    <property type="entry name" value="Alpha carbonic anhydrase"/>
    <property type="match status" value="1"/>
</dbReference>
<feature type="region of interest" description="Disordered" evidence="2">
    <location>
        <begin position="327"/>
        <end position="374"/>
    </location>
</feature>
<comment type="similarity">
    <text evidence="1">Belongs to the alpha-carbonic anhydrase family.</text>
</comment>
<dbReference type="InterPro" id="IPR023561">
    <property type="entry name" value="Carbonic_anhydrase_a-class"/>
</dbReference>
<dbReference type="KEGG" id="hazt:108681557"/>
<dbReference type="GO" id="GO:0008270">
    <property type="term" value="F:zinc ion binding"/>
    <property type="evidence" value="ECO:0007669"/>
    <property type="project" value="InterPro"/>
</dbReference>
<accession>A0A8B7PL29</accession>
<dbReference type="PROSITE" id="PS51144">
    <property type="entry name" value="ALPHA_CA_2"/>
    <property type="match status" value="1"/>
</dbReference>
<evidence type="ECO:0000259" key="4">
    <source>
        <dbReference type="PROSITE" id="PS51144"/>
    </source>
</evidence>
<keyword evidence="3" id="KW-0732">Signal</keyword>
<proteinExistence type="inferred from homology"/>
<name>A0A8B7PL29_HYAAZ</name>
<keyword evidence="5" id="KW-1185">Reference proteome</keyword>
<dbReference type="GeneID" id="108681557"/>
<protein>
    <submittedName>
        <fullName evidence="6">Carbonic anhydrase-related protein 11</fullName>
    </submittedName>
</protein>
<dbReference type="AlphaFoldDB" id="A0A8B7PL29"/>
<sequence>MYRTMCWVMLLYVCTCAALEDLRQSEVGEFDWGSWWGYDGISGPSFWGVINRGWRLCSDGRRQSPVNINLSNIVYDHNIGNLVLDDVHLDGVLSNTGFGLRWSPHPSKLASHPPSLLSPTTYFSPHKLTEMTELPHEIIPKEFEFNREIQRSTNSVLHSPHKTRNDRAIISGGPLLYRYTLSHVTLRWSGSPAGSEHSLENQFFPAELQMYFYNSILYSNFTAAAERPNGVAAIAVFVKEGDAPSAVLGRWLQRLPSLRPTGASTAAPLPSLQSLLPSRHYVTYEGSLTEPPCEEVVTWVLLNRPLYLTRGQLQQLRSLRRGAGGGMAAPALGNVRPTQPLHGRSLRTNIPHTKCPSKSRSKALYRVSESDDQT</sequence>
<evidence type="ECO:0000256" key="2">
    <source>
        <dbReference type="SAM" id="MobiDB-lite"/>
    </source>
</evidence>
<dbReference type="Pfam" id="PF00194">
    <property type="entry name" value="Carb_anhydrase"/>
    <property type="match status" value="1"/>
</dbReference>
<evidence type="ECO:0000256" key="1">
    <source>
        <dbReference type="ARBA" id="ARBA00010718"/>
    </source>
</evidence>
<gene>
    <name evidence="6" type="primary">LOC108681557</name>
</gene>
<evidence type="ECO:0000313" key="5">
    <source>
        <dbReference type="Proteomes" id="UP000694843"/>
    </source>
</evidence>
<dbReference type="InterPro" id="IPR036398">
    <property type="entry name" value="CA_dom_sf"/>
</dbReference>
<feature type="domain" description="Alpha-carbonic anhydrase" evidence="4">
    <location>
        <begin position="34"/>
        <end position="350"/>
    </location>
</feature>
<dbReference type="SMART" id="SM01057">
    <property type="entry name" value="Carb_anhydrase"/>
    <property type="match status" value="1"/>
</dbReference>
<reference evidence="6" key="1">
    <citation type="submission" date="2025-08" db="UniProtKB">
        <authorList>
            <consortium name="RefSeq"/>
        </authorList>
    </citation>
    <scope>IDENTIFICATION</scope>
    <source>
        <tissue evidence="6">Whole organism</tissue>
    </source>
</reference>
<dbReference type="GO" id="GO:0004089">
    <property type="term" value="F:carbonate dehydratase activity"/>
    <property type="evidence" value="ECO:0007669"/>
    <property type="project" value="InterPro"/>
</dbReference>
<organism evidence="5 6">
    <name type="scientific">Hyalella azteca</name>
    <name type="common">Amphipod</name>
    <dbReference type="NCBI Taxonomy" id="294128"/>
    <lineage>
        <taxon>Eukaryota</taxon>
        <taxon>Metazoa</taxon>
        <taxon>Ecdysozoa</taxon>
        <taxon>Arthropoda</taxon>
        <taxon>Crustacea</taxon>
        <taxon>Multicrustacea</taxon>
        <taxon>Malacostraca</taxon>
        <taxon>Eumalacostraca</taxon>
        <taxon>Peracarida</taxon>
        <taxon>Amphipoda</taxon>
        <taxon>Senticaudata</taxon>
        <taxon>Talitrida</taxon>
        <taxon>Talitroidea</taxon>
        <taxon>Hyalellidae</taxon>
        <taxon>Hyalella</taxon>
    </lineage>
</organism>
<feature type="chain" id="PRO_5037915875" evidence="3">
    <location>
        <begin position="19"/>
        <end position="374"/>
    </location>
</feature>
<dbReference type="PANTHER" id="PTHR18952">
    <property type="entry name" value="CARBONIC ANHYDRASE"/>
    <property type="match status" value="1"/>
</dbReference>
<dbReference type="SUPFAM" id="SSF51069">
    <property type="entry name" value="Carbonic anhydrase"/>
    <property type="match status" value="1"/>
</dbReference>
<dbReference type="RefSeq" id="XP_018026091.2">
    <property type="nucleotide sequence ID" value="XM_018170602.2"/>
</dbReference>
<dbReference type="GO" id="GO:0006730">
    <property type="term" value="P:one-carbon metabolic process"/>
    <property type="evidence" value="ECO:0007669"/>
    <property type="project" value="TreeGrafter"/>
</dbReference>